<organism evidence="1 2">
    <name type="scientific">Xenorhabdus bovienii str. Intermedium</name>
    <dbReference type="NCBI Taxonomy" id="1379677"/>
    <lineage>
        <taxon>Bacteria</taxon>
        <taxon>Pseudomonadati</taxon>
        <taxon>Pseudomonadota</taxon>
        <taxon>Gammaproteobacteria</taxon>
        <taxon>Enterobacterales</taxon>
        <taxon>Morganellaceae</taxon>
        <taxon>Xenorhabdus</taxon>
    </lineage>
</organism>
<proteinExistence type="predicted"/>
<dbReference type="EMBL" id="CBTB010000098">
    <property type="protein sequence ID" value="CDH32152.1"/>
    <property type="molecule type" value="Genomic_DNA"/>
</dbReference>
<dbReference type="Proteomes" id="UP000028480">
    <property type="component" value="Unassembled WGS sequence"/>
</dbReference>
<comment type="caution">
    <text evidence="1">The sequence shown here is derived from an EMBL/GenBank/DDBJ whole genome shotgun (WGS) entry which is preliminary data.</text>
</comment>
<evidence type="ECO:0000313" key="1">
    <source>
        <dbReference type="EMBL" id="CDH32152.1"/>
    </source>
</evidence>
<sequence length="64" mass="7652">MKYTFHFQWKLKCTLINVINTLFLCNYIHQKVVTCEHLQQACLMSELSISLQFIMEALCLLRRT</sequence>
<name>A0A077Q7I5_XENBV</name>
<accession>A0A077Q7I5</accession>
<dbReference type="AlphaFoldDB" id="A0A077Q7I5"/>
<gene>
    <name evidence="1" type="ORF">XBI1_1870118</name>
</gene>
<dbReference type="HOGENOM" id="CLU_3049441_0_0_6"/>
<reference evidence="1" key="1">
    <citation type="submission" date="2013-07" db="EMBL/GenBank/DDBJ databases">
        <title>Sub-species coevolution in mutualistic symbiosis.</title>
        <authorList>
            <person name="Murfin K."/>
            <person name="Klassen J."/>
            <person name="Lee M."/>
            <person name="Forst S."/>
            <person name="Stock P."/>
            <person name="Goodrich-Blair H."/>
        </authorList>
    </citation>
    <scope>NUCLEOTIDE SEQUENCE [LARGE SCALE GENOMIC DNA]</scope>
    <source>
        <strain evidence="1">Intermedium</strain>
    </source>
</reference>
<evidence type="ECO:0000313" key="2">
    <source>
        <dbReference type="Proteomes" id="UP000028480"/>
    </source>
</evidence>
<protein>
    <submittedName>
        <fullName evidence="1">Uncharacterized protein</fullName>
    </submittedName>
</protein>